<sequence length="141" mass="15272">MIQAWYEGHTETPVTVTTGAELDAVLDDVVKAGAPQLVQFLTEGDVRKPHMDVGLNGERGTLRYAGEGLPSVSYSKNTGTPYPLPEGDEVIYYLDRADFYYPDDAEIPATDARAAAHEFLASAGARPTNVEWTDEQAPPTA</sequence>
<dbReference type="InterPro" id="IPR025680">
    <property type="entry name" value="DddI"/>
</dbReference>
<gene>
    <name evidence="1" type="ORF">ACFSYJ_08570</name>
</gene>
<protein>
    <submittedName>
        <fullName evidence="1">Imm1 family immunity protein</fullName>
    </submittedName>
</protein>
<accession>A0ABW5GBX6</accession>
<keyword evidence="2" id="KW-1185">Reference proteome</keyword>
<dbReference type="RefSeq" id="WP_345387615.1">
    <property type="nucleotide sequence ID" value="NZ_BAABHG010000002.1"/>
</dbReference>
<dbReference type="Proteomes" id="UP001597419">
    <property type="component" value="Unassembled WGS sequence"/>
</dbReference>
<dbReference type="Pfam" id="PF14430">
    <property type="entry name" value="Imm1"/>
    <property type="match status" value="1"/>
</dbReference>
<reference evidence="2" key="1">
    <citation type="journal article" date="2019" name="Int. J. Syst. Evol. Microbiol.">
        <title>The Global Catalogue of Microorganisms (GCM) 10K type strain sequencing project: providing services to taxonomists for standard genome sequencing and annotation.</title>
        <authorList>
            <consortium name="The Broad Institute Genomics Platform"/>
            <consortium name="The Broad Institute Genome Sequencing Center for Infectious Disease"/>
            <person name="Wu L."/>
            <person name="Ma J."/>
        </authorList>
    </citation>
    <scope>NUCLEOTIDE SEQUENCE [LARGE SCALE GENOMIC DNA]</scope>
    <source>
        <strain evidence="2">CGMCC 4.7643</strain>
    </source>
</reference>
<proteinExistence type="predicted"/>
<evidence type="ECO:0000313" key="1">
    <source>
        <dbReference type="EMBL" id="MFD2458651.1"/>
    </source>
</evidence>
<comment type="caution">
    <text evidence="1">The sequence shown here is derived from an EMBL/GenBank/DDBJ whole genome shotgun (WGS) entry which is preliminary data.</text>
</comment>
<organism evidence="1 2">
    <name type="scientific">Amycolatopsis samaneae</name>
    <dbReference type="NCBI Taxonomy" id="664691"/>
    <lineage>
        <taxon>Bacteria</taxon>
        <taxon>Bacillati</taxon>
        <taxon>Actinomycetota</taxon>
        <taxon>Actinomycetes</taxon>
        <taxon>Pseudonocardiales</taxon>
        <taxon>Pseudonocardiaceae</taxon>
        <taxon>Amycolatopsis</taxon>
    </lineage>
</organism>
<evidence type="ECO:0000313" key="2">
    <source>
        <dbReference type="Proteomes" id="UP001597419"/>
    </source>
</evidence>
<name>A0ABW5GBX6_9PSEU</name>
<dbReference type="EMBL" id="JBHUKU010000004">
    <property type="protein sequence ID" value="MFD2458651.1"/>
    <property type="molecule type" value="Genomic_DNA"/>
</dbReference>